<evidence type="ECO:0000256" key="1">
    <source>
        <dbReference type="ARBA" id="ARBA00004430"/>
    </source>
</evidence>
<dbReference type="GO" id="GO:0031146">
    <property type="term" value="P:SCF-dependent proteasomal ubiquitin-dependent protein catabolic process"/>
    <property type="evidence" value="ECO:0007669"/>
    <property type="project" value="TreeGrafter"/>
</dbReference>
<dbReference type="EMBL" id="JAEHOE010000197">
    <property type="protein sequence ID" value="KAG2482923.1"/>
    <property type="molecule type" value="Genomic_DNA"/>
</dbReference>
<sequence>MFAALRVVCGGLYMDKASRNNLRACSKECLQVADMACERLVVAFASLARGRSPPSLADTVGSLRRMVQRGCMPKYLLLRVPDVETASEATRIEQTVAVLSALAATRSLQELRLHGAPLAAAVAEKLAAAAPSLARLTLSGAPTTKAPSLESGLPLLLRSLPSLEHCGLYCLDAPPPAAAFAALAAHPRLRSLDLSLDVWNLTGGLQALTGLTHLRLCGSGPDRQNPGTYRDALTALTSLVSLHLHLTNPVAPHTALLPGLEALPLLRELDTGALHLQAADLDVLPRLGALTALAFGDLAQTAARTWAGGVVVALPPRLRLLRLRHCPLDASRLACFPDLPQGLEIVRLPRGCALELPHTVGQARTALEKLATGLGLHLEERDLALHVSRTLNLDAASRPAGPGAGVGLGPGPGAGWGWGGVAGAGWGAGGVAGLQNLLAVVGGGAGPGGGGMGGMGPGGGGAGAVIGAALAMLGQLHGGPVAPAEPDGGDDGYDGGGGGGGGDGASRGHAPWLSVLGCLHLQRLTLCGAKLSAADLLALGRTVGPVQGLTLQSCDLAVDGLTHLLALGPGLRSFRATVQLSLPQRLPPAPAERRSAQDPAPASASDAAAGPSTSAAAGSGAGCSGSGSGAGGSSSSRAGGSGRGPSGPSDAWAAAAQAVLEDGMHGLLSGLLSQHRVPVVSMTIFYKEEPTPPPTRLVAPRRHQNLEDLEEAVEVVEGTGRTAGPPDCRAGAGLARRQALQGAVDAVRGRLAKEGHAGAELLRMLAA</sequence>
<evidence type="ECO:0000313" key="3">
    <source>
        <dbReference type="EMBL" id="KAG2482923.1"/>
    </source>
</evidence>
<feature type="region of interest" description="Disordered" evidence="2">
    <location>
        <begin position="587"/>
        <end position="650"/>
    </location>
</feature>
<dbReference type="Gene3D" id="3.80.10.10">
    <property type="entry name" value="Ribonuclease Inhibitor"/>
    <property type="match status" value="1"/>
</dbReference>
<dbReference type="PANTHER" id="PTHR13318">
    <property type="entry name" value="PARTNER OF PAIRED, ISOFORM B-RELATED"/>
    <property type="match status" value="1"/>
</dbReference>
<dbReference type="AlphaFoldDB" id="A0A836BPT8"/>
<dbReference type="Proteomes" id="UP000612055">
    <property type="component" value="Unassembled WGS sequence"/>
</dbReference>
<dbReference type="GO" id="GO:0005930">
    <property type="term" value="C:axoneme"/>
    <property type="evidence" value="ECO:0007669"/>
    <property type="project" value="UniProtKB-SubCell"/>
</dbReference>
<organism evidence="3 4">
    <name type="scientific">Edaphochlamys debaryana</name>
    <dbReference type="NCBI Taxonomy" id="47281"/>
    <lineage>
        <taxon>Eukaryota</taxon>
        <taxon>Viridiplantae</taxon>
        <taxon>Chlorophyta</taxon>
        <taxon>core chlorophytes</taxon>
        <taxon>Chlorophyceae</taxon>
        <taxon>CS clade</taxon>
        <taxon>Chlamydomonadales</taxon>
        <taxon>Chlamydomonadales incertae sedis</taxon>
        <taxon>Edaphochlamys</taxon>
    </lineage>
</organism>
<comment type="caution">
    <text evidence="3">The sequence shown here is derived from an EMBL/GenBank/DDBJ whole genome shotgun (WGS) entry which is preliminary data.</text>
</comment>
<dbReference type="PANTHER" id="PTHR13318:SF190">
    <property type="entry name" value="PARTNER OF PAIRED, ISOFORM B"/>
    <property type="match status" value="1"/>
</dbReference>
<keyword evidence="4" id="KW-1185">Reference proteome</keyword>
<dbReference type="InterPro" id="IPR032675">
    <property type="entry name" value="LRR_dom_sf"/>
</dbReference>
<evidence type="ECO:0000256" key="2">
    <source>
        <dbReference type="SAM" id="MobiDB-lite"/>
    </source>
</evidence>
<comment type="subcellular location">
    <subcellularLocation>
        <location evidence="1">Cytoplasm</location>
        <location evidence="1">Cytoskeleton</location>
        <location evidence="1">Cilium axoneme</location>
    </subcellularLocation>
</comment>
<name>A0A836BPT8_9CHLO</name>
<dbReference type="SUPFAM" id="SSF52047">
    <property type="entry name" value="RNI-like"/>
    <property type="match status" value="1"/>
</dbReference>
<gene>
    <name evidence="3" type="ORF">HYH03_018201</name>
</gene>
<feature type="compositionally biased region" description="Gly residues" evidence="2">
    <location>
        <begin position="494"/>
        <end position="505"/>
    </location>
</feature>
<evidence type="ECO:0000313" key="4">
    <source>
        <dbReference type="Proteomes" id="UP000612055"/>
    </source>
</evidence>
<proteinExistence type="predicted"/>
<dbReference type="GO" id="GO:0019005">
    <property type="term" value="C:SCF ubiquitin ligase complex"/>
    <property type="evidence" value="ECO:0007669"/>
    <property type="project" value="TreeGrafter"/>
</dbReference>
<accession>A0A836BPT8</accession>
<reference evidence="3" key="1">
    <citation type="journal article" date="2020" name="bioRxiv">
        <title>Comparative genomics of Chlamydomonas.</title>
        <authorList>
            <person name="Craig R.J."/>
            <person name="Hasan A.R."/>
            <person name="Ness R.W."/>
            <person name="Keightley P.D."/>
        </authorList>
    </citation>
    <scope>NUCLEOTIDE SEQUENCE</scope>
    <source>
        <strain evidence="3">CCAP 11/70</strain>
    </source>
</reference>
<protein>
    <submittedName>
        <fullName evidence="3">Uncharacterized protein</fullName>
    </submittedName>
</protein>
<feature type="compositionally biased region" description="Low complexity" evidence="2">
    <location>
        <begin position="597"/>
        <end position="618"/>
    </location>
</feature>
<feature type="region of interest" description="Disordered" evidence="2">
    <location>
        <begin position="479"/>
        <end position="505"/>
    </location>
</feature>
<feature type="compositionally biased region" description="Gly residues" evidence="2">
    <location>
        <begin position="619"/>
        <end position="632"/>
    </location>
</feature>